<dbReference type="WBParaSite" id="RSKR_0000833200.1">
    <property type="protein sequence ID" value="RSKR_0000833200.1"/>
    <property type="gene ID" value="RSKR_0000833200"/>
</dbReference>
<sequence length="272" mass="31120">MATDLANSIKIIESNFDPNDNRKPIICLLGWAGCNDRYLAKYSQIYEDAGYATIRTTSPINKIRSLQCYEQYGTKVFDRLASIDNISERKLIFHVFSMNGASTYLKVYESYQKENATGFRWRDEAIIFDSCPADVKPMQGATAISFALCPPKKYGGMASQITKLFLAAGFAGHRALVHIKSWLIHEAYENNFAYYRLISMSCLPKRQLYLYSDLDDICSAHSIESFIEVQKNNTNNVSVNSLNFQNSEHCQHYRTHPELYTKKCLDFLEVSQ</sequence>
<evidence type="ECO:0000313" key="2">
    <source>
        <dbReference type="WBParaSite" id="RSKR_0000833200.1"/>
    </source>
</evidence>
<accession>A0AC35U6H1</accession>
<organism evidence="1 2">
    <name type="scientific">Rhabditophanes sp. KR3021</name>
    <dbReference type="NCBI Taxonomy" id="114890"/>
    <lineage>
        <taxon>Eukaryota</taxon>
        <taxon>Metazoa</taxon>
        <taxon>Ecdysozoa</taxon>
        <taxon>Nematoda</taxon>
        <taxon>Chromadorea</taxon>
        <taxon>Rhabditida</taxon>
        <taxon>Tylenchina</taxon>
        <taxon>Panagrolaimomorpha</taxon>
        <taxon>Strongyloidoidea</taxon>
        <taxon>Alloionematidae</taxon>
        <taxon>Rhabditophanes</taxon>
    </lineage>
</organism>
<protein>
    <submittedName>
        <fullName evidence="2">Transmembrane protein 53</fullName>
    </submittedName>
</protein>
<proteinExistence type="predicted"/>
<reference evidence="2" key="1">
    <citation type="submission" date="2016-11" db="UniProtKB">
        <authorList>
            <consortium name="WormBaseParasite"/>
        </authorList>
    </citation>
    <scope>IDENTIFICATION</scope>
    <source>
        <strain evidence="2">KR3021</strain>
    </source>
</reference>
<dbReference type="Proteomes" id="UP000095286">
    <property type="component" value="Unplaced"/>
</dbReference>
<evidence type="ECO:0000313" key="1">
    <source>
        <dbReference type="Proteomes" id="UP000095286"/>
    </source>
</evidence>
<name>A0AC35U6H1_9BILA</name>